<organism evidence="2 3">
    <name type="scientific">Mesorhizobium denitrificans</name>
    <dbReference type="NCBI Taxonomy" id="2294114"/>
    <lineage>
        <taxon>Bacteria</taxon>
        <taxon>Pseudomonadati</taxon>
        <taxon>Pseudomonadota</taxon>
        <taxon>Alphaproteobacteria</taxon>
        <taxon>Hyphomicrobiales</taxon>
        <taxon>Phyllobacteriaceae</taxon>
        <taxon>Mesorhizobium</taxon>
    </lineage>
</organism>
<name>A0A371XFC3_9HYPH</name>
<dbReference type="RefSeq" id="WP_116623764.1">
    <property type="nucleotide sequence ID" value="NZ_QURN01000006.1"/>
</dbReference>
<gene>
    <name evidence="2" type="ORF">DY251_10150</name>
</gene>
<sequence length="142" mass="16017">MDLSSLETLNRVAYQALGDWWQDERRNWCAYCGIEMQRWCGKGTIPGRQATRDHVISKAHRGGRLTIPACRACNEAKGSKFVAEFLDSEYLKEKREGQNVHCWPIEALWAVAGISAIRTALSLSISTARIAPARQFKADHIQ</sequence>
<dbReference type="AlphaFoldDB" id="A0A371XFC3"/>
<dbReference type="GO" id="GO:0004519">
    <property type="term" value="F:endonuclease activity"/>
    <property type="evidence" value="ECO:0007669"/>
    <property type="project" value="UniProtKB-KW"/>
</dbReference>
<evidence type="ECO:0000313" key="3">
    <source>
        <dbReference type="Proteomes" id="UP000262379"/>
    </source>
</evidence>
<accession>A0A371XFC3</accession>
<proteinExistence type="predicted"/>
<dbReference type="Pfam" id="PF01844">
    <property type="entry name" value="HNH"/>
    <property type="match status" value="1"/>
</dbReference>
<keyword evidence="2" id="KW-0255">Endonuclease</keyword>
<evidence type="ECO:0000313" key="2">
    <source>
        <dbReference type="EMBL" id="RFC67928.1"/>
    </source>
</evidence>
<dbReference type="Proteomes" id="UP000262379">
    <property type="component" value="Unassembled WGS sequence"/>
</dbReference>
<feature type="domain" description="HNH" evidence="1">
    <location>
        <begin position="29"/>
        <end position="79"/>
    </location>
</feature>
<protein>
    <submittedName>
        <fullName evidence="2">HNH endonuclease</fullName>
    </submittedName>
</protein>
<reference evidence="3" key="1">
    <citation type="submission" date="2018-08" db="EMBL/GenBank/DDBJ databases">
        <authorList>
            <person name="Im W.T."/>
        </authorList>
    </citation>
    <scope>NUCLEOTIDE SEQUENCE [LARGE SCALE GENOMIC DNA]</scope>
    <source>
        <strain evidence="3">LA-28</strain>
    </source>
</reference>
<comment type="caution">
    <text evidence="2">The sequence shown here is derived from an EMBL/GenBank/DDBJ whole genome shotgun (WGS) entry which is preliminary data.</text>
</comment>
<keyword evidence="3" id="KW-1185">Reference proteome</keyword>
<dbReference type="Gene3D" id="1.10.30.50">
    <property type="match status" value="1"/>
</dbReference>
<dbReference type="EMBL" id="QURN01000006">
    <property type="protein sequence ID" value="RFC67928.1"/>
    <property type="molecule type" value="Genomic_DNA"/>
</dbReference>
<keyword evidence="2" id="KW-0540">Nuclease</keyword>
<evidence type="ECO:0000259" key="1">
    <source>
        <dbReference type="Pfam" id="PF01844"/>
    </source>
</evidence>
<keyword evidence="2" id="KW-0378">Hydrolase</keyword>
<dbReference type="InterPro" id="IPR002711">
    <property type="entry name" value="HNH"/>
</dbReference>